<dbReference type="GO" id="GO:0006089">
    <property type="term" value="P:lactate metabolic process"/>
    <property type="evidence" value="ECO:0007669"/>
    <property type="project" value="InterPro"/>
</dbReference>
<dbReference type="AlphaFoldDB" id="W1XQ81"/>
<dbReference type="PANTHER" id="PTHR47153">
    <property type="entry name" value="LACTATE UTILIZATION PROTEIN B"/>
    <property type="match status" value="1"/>
</dbReference>
<evidence type="ECO:0000259" key="1">
    <source>
        <dbReference type="Pfam" id="PF02589"/>
    </source>
</evidence>
<sequence>IKECLADDFKVAAIKKAQDVFYDKRNTVVADVPEWLDFRAEAAKIRDHVLNNLDYYVSQFADNAEKAGSKVHFAFDDKEATQIALDILRQREAKMIVKSKTILTEEIGLNEVLEEAGIEVNETDLAE</sequence>
<reference evidence="2" key="1">
    <citation type="submission" date="2013-12" db="EMBL/GenBank/DDBJ databases">
        <title>A Varibaculum cambriense genome reconstructed from a premature infant gut community with otherwise low bacterial novelty that shifts toward anaerobic metabolism during the third week of life.</title>
        <authorList>
            <person name="Brown C.T."/>
            <person name="Sharon I."/>
            <person name="Thomas B.C."/>
            <person name="Castelle C.J."/>
            <person name="Morowitz M.J."/>
            <person name="Banfield J.F."/>
        </authorList>
    </citation>
    <scope>NUCLEOTIDE SEQUENCE</scope>
</reference>
<feature type="domain" description="LUD" evidence="1">
    <location>
        <begin position="58"/>
        <end position="121"/>
    </location>
</feature>
<comment type="caution">
    <text evidence="2">The sequence shown here is derived from an EMBL/GenBank/DDBJ whole genome shotgun (WGS) entry which is preliminary data.</text>
</comment>
<dbReference type="EMBL" id="AZMM01013008">
    <property type="protein sequence ID" value="ETJ32538.1"/>
    <property type="molecule type" value="Genomic_DNA"/>
</dbReference>
<evidence type="ECO:0000313" key="2">
    <source>
        <dbReference type="EMBL" id="ETJ32538.1"/>
    </source>
</evidence>
<dbReference type="Pfam" id="PF02589">
    <property type="entry name" value="LUD_dom"/>
    <property type="match status" value="1"/>
</dbReference>
<dbReference type="PANTHER" id="PTHR47153:SF2">
    <property type="entry name" value="LACTATE UTILIZATION PROTEIN B"/>
    <property type="match status" value="1"/>
</dbReference>
<protein>
    <submittedName>
        <fullName evidence="2">Iron-sulfur cluster binding protein</fullName>
    </submittedName>
</protein>
<dbReference type="InterPro" id="IPR003741">
    <property type="entry name" value="LUD_dom"/>
</dbReference>
<gene>
    <name evidence="2" type="ORF">Q604_UNBC13008G0001</name>
</gene>
<proteinExistence type="predicted"/>
<feature type="non-terminal residue" evidence="2">
    <location>
        <position position="127"/>
    </location>
</feature>
<name>W1XQ81_9ZZZZ</name>
<organism evidence="2">
    <name type="scientific">human gut metagenome</name>
    <dbReference type="NCBI Taxonomy" id="408170"/>
    <lineage>
        <taxon>unclassified sequences</taxon>
        <taxon>metagenomes</taxon>
        <taxon>organismal metagenomes</taxon>
    </lineage>
</organism>
<feature type="non-terminal residue" evidence="2">
    <location>
        <position position="1"/>
    </location>
</feature>
<dbReference type="InterPro" id="IPR004452">
    <property type="entry name" value="LutB/LldF"/>
</dbReference>
<accession>W1XQ81</accession>